<dbReference type="UniPathway" id="UPA00705"/>
<dbReference type="EMBL" id="CAEY01000348">
    <property type="status" value="NOT_ANNOTATED_CDS"/>
    <property type="molecule type" value="Genomic_DNA"/>
</dbReference>
<dbReference type="CDD" id="cd00922">
    <property type="entry name" value="Cyt_c_Oxidase_IV"/>
    <property type="match status" value="1"/>
</dbReference>
<evidence type="ECO:0000256" key="2">
    <source>
        <dbReference type="ARBA" id="ARBA00008135"/>
    </source>
</evidence>
<dbReference type="PANTHER" id="PTHR10707:SF10">
    <property type="entry name" value="CYTOCHROME C OXIDASE SUBUNIT 4"/>
    <property type="match status" value="1"/>
</dbReference>
<dbReference type="PRINTS" id="PR01873">
    <property type="entry name" value="CYTCOXIDASE4"/>
</dbReference>
<evidence type="ECO:0000256" key="6">
    <source>
        <dbReference type="ARBA" id="ARBA00022989"/>
    </source>
</evidence>
<dbReference type="Gene3D" id="1.10.442.10">
    <property type="entry name" value="Cytochrome c oxidase subunit IV"/>
    <property type="match status" value="1"/>
</dbReference>
<dbReference type="KEGG" id="tut:107366202"/>
<dbReference type="FunFam" id="1.10.442.10:FF:000001">
    <property type="entry name" value="Cytochrome c oxidase subunit 4 isoform 1"/>
    <property type="match status" value="1"/>
</dbReference>
<dbReference type="SUPFAM" id="SSF81406">
    <property type="entry name" value="Mitochondrial cytochrome c oxidase subunit IV"/>
    <property type="match status" value="1"/>
</dbReference>
<keyword evidence="6" id="KW-1133">Transmembrane helix</keyword>
<protein>
    <recommendedName>
        <fullName evidence="10">Cytochrome c oxidase subunit 4</fullName>
    </recommendedName>
</protein>
<dbReference type="InterPro" id="IPR004203">
    <property type="entry name" value="Cyt_c_oxidase_su4_fam"/>
</dbReference>
<dbReference type="eggNOG" id="KOG4075">
    <property type="taxonomic scope" value="Eukaryota"/>
</dbReference>
<evidence type="ECO:0000256" key="10">
    <source>
        <dbReference type="RuleBase" id="RU367145"/>
    </source>
</evidence>
<dbReference type="GO" id="GO:0005743">
    <property type="term" value="C:mitochondrial inner membrane"/>
    <property type="evidence" value="ECO:0007669"/>
    <property type="project" value="UniProtKB-SubCell"/>
</dbReference>
<gene>
    <name evidence="11" type="primary">107366202</name>
</gene>
<dbReference type="EnsemblMetazoa" id="tetur17g03100.1">
    <property type="protein sequence ID" value="tetur17g03100.1"/>
    <property type="gene ID" value="tetur17g03100"/>
</dbReference>
<sequence>MSIFHLRPALQREILHFLRSKGHLKASTASYYEYKDVIGNREIVGFGNDGQPFYFDRLNKPFPAIRFKEDTSEMLALKEKEKGDWKLLSNEEKKQLYRHSYCRTYAELTAPTGNWKQVIAGILGIMSITLLVVAAERTYIYPPLPESMNPENTKRFMKFALFNRIDEFDGYASKWDYEKNCWKK</sequence>
<dbReference type="InterPro" id="IPR013288">
    <property type="entry name" value="Cyt_c_oxidase_su4"/>
</dbReference>
<keyword evidence="9" id="KW-0472">Membrane</keyword>
<evidence type="ECO:0000256" key="1">
    <source>
        <dbReference type="ARBA" id="ARBA00004434"/>
    </source>
</evidence>
<dbReference type="GO" id="GO:0045277">
    <property type="term" value="C:respiratory chain complex IV"/>
    <property type="evidence" value="ECO:0007669"/>
    <property type="project" value="InterPro"/>
</dbReference>
<evidence type="ECO:0000313" key="11">
    <source>
        <dbReference type="EnsemblMetazoa" id="tetur17g03100.1"/>
    </source>
</evidence>
<comment type="subunit">
    <text evidence="10">Component of the cytochrome c oxidase (complex IV, CIV), a multisubunit enzyme composed of 14 subunits.</text>
</comment>
<dbReference type="GO" id="GO:0006123">
    <property type="term" value="P:mitochondrial electron transport, cytochrome c to oxygen"/>
    <property type="evidence" value="ECO:0007669"/>
    <property type="project" value="InterPro"/>
</dbReference>
<dbReference type="GO" id="GO:0016491">
    <property type="term" value="F:oxidoreductase activity"/>
    <property type="evidence" value="ECO:0007669"/>
    <property type="project" value="UniProtKB-KW"/>
</dbReference>
<reference evidence="11" key="2">
    <citation type="submission" date="2015-06" db="UniProtKB">
        <authorList>
            <consortium name="EnsemblMetazoa"/>
        </authorList>
    </citation>
    <scope>IDENTIFICATION</scope>
</reference>
<proteinExistence type="inferred from homology"/>
<comment type="similarity">
    <text evidence="2 10">Belongs to the cytochrome c oxidase IV family.</text>
</comment>
<evidence type="ECO:0000313" key="12">
    <source>
        <dbReference type="Proteomes" id="UP000015104"/>
    </source>
</evidence>
<comment type="pathway">
    <text evidence="10">Energy metabolism; oxidative phosphorylation.</text>
</comment>
<reference evidence="12" key="1">
    <citation type="submission" date="2011-08" db="EMBL/GenBank/DDBJ databases">
        <authorList>
            <person name="Rombauts S."/>
        </authorList>
    </citation>
    <scope>NUCLEOTIDE SEQUENCE</scope>
    <source>
        <strain evidence="12">London</strain>
    </source>
</reference>
<dbReference type="STRING" id="32264.T1KQ72"/>
<keyword evidence="5" id="KW-0809">Transit peptide</keyword>
<dbReference type="Pfam" id="PF02936">
    <property type="entry name" value="COX4"/>
    <property type="match status" value="1"/>
</dbReference>
<dbReference type="OrthoDB" id="186013at2759"/>
<dbReference type="InterPro" id="IPR036639">
    <property type="entry name" value="Cyt_c_oxidase_su4_sf"/>
</dbReference>
<evidence type="ECO:0000256" key="3">
    <source>
        <dbReference type="ARBA" id="ARBA00022692"/>
    </source>
</evidence>
<dbReference type="OMA" id="DEPFCTD"/>
<keyword evidence="3" id="KW-0812">Transmembrane</keyword>
<accession>T1KQ72</accession>
<evidence type="ECO:0000256" key="9">
    <source>
        <dbReference type="ARBA" id="ARBA00023136"/>
    </source>
</evidence>
<evidence type="ECO:0000256" key="7">
    <source>
        <dbReference type="ARBA" id="ARBA00023002"/>
    </source>
</evidence>
<name>T1KQ72_TETUR</name>
<dbReference type="HOGENOM" id="CLU_117340_1_0_1"/>
<dbReference type="AlphaFoldDB" id="T1KQ72"/>
<keyword evidence="8 10" id="KW-0496">Mitochondrion</keyword>
<keyword evidence="4 10" id="KW-0999">Mitochondrion inner membrane</keyword>
<evidence type="ECO:0000256" key="4">
    <source>
        <dbReference type="ARBA" id="ARBA00022792"/>
    </source>
</evidence>
<comment type="subcellular location">
    <subcellularLocation>
        <location evidence="1 10">Mitochondrion inner membrane</location>
        <topology evidence="1 10">Single-pass membrane protein</topology>
    </subcellularLocation>
</comment>
<keyword evidence="12" id="KW-1185">Reference proteome</keyword>
<evidence type="ECO:0000256" key="8">
    <source>
        <dbReference type="ARBA" id="ARBA00023128"/>
    </source>
</evidence>
<evidence type="ECO:0000256" key="5">
    <source>
        <dbReference type="ARBA" id="ARBA00022946"/>
    </source>
</evidence>
<organism evidence="11 12">
    <name type="scientific">Tetranychus urticae</name>
    <name type="common">Two-spotted spider mite</name>
    <dbReference type="NCBI Taxonomy" id="32264"/>
    <lineage>
        <taxon>Eukaryota</taxon>
        <taxon>Metazoa</taxon>
        <taxon>Ecdysozoa</taxon>
        <taxon>Arthropoda</taxon>
        <taxon>Chelicerata</taxon>
        <taxon>Arachnida</taxon>
        <taxon>Acari</taxon>
        <taxon>Acariformes</taxon>
        <taxon>Trombidiformes</taxon>
        <taxon>Prostigmata</taxon>
        <taxon>Eleutherengona</taxon>
        <taxon>Raphignathae</taxon>
        <taxon>Tetranychoidea</taxon>
        <taxon>Tetranychidae</taxon>
        <taxon>Tetranychus</taxon>
    </lineage>
</organism>
<dbReference type="Proteomes" id="UP000015104">
    <property type="component" value="Unassembled WGS sequence"/>
</dbReference>
<dbReference type="PANTHER" id="PTHR10707">
    <property type="entry name" value="CYTOCHROME C OXIDASE SUBUNIT IV"/>
    <property type="match status" value="1"/>
</dbReference>
<keyword evidence="7" id="KW-0560">Oxidoreductase</keyword>
<comment type="function">
    <text evidence="10">Component of the cytochrome c oxidase, the last enzyme in the mitochondrial electron transport chain which drives oxidative phosphorylation.</text>
</comment>